<dbReference type="EMBL" id="MOOE01000004">
    <property type="protein sequence ID" value="KAK1533119.1"/>
    <property type="molecule type" value="Genomic_DNA"/>
</dbReference>
<protein>
    <submittedName>
        <fullName evidence="2">Uncharacterized protein</fullName>
    </submittedName>
</protein>
<comment type="caution">
    <text evidence="2">The sequence shown here is derived from an EMBL/GenBank/DDBJ whole genome shotgun (WGS) entry which is preliminary data.</text>
</comment>
<reference evidence="2 3" key="1">
    <citation type="submission" date="2016-10" db="EMBL/GenBank/DDBJ databases">
        <title>The genome sequence of Colletotrichum fioriniae PJ7.</title>
        <authorList>
            <person name="Baroncelli R."/>
        </authorList>
    </citation>
    <scope>NUCLEOTIDE SEQUENCE [LARGE SCALE GENOMIC DNA]</scope>
    <source>
        <strain evidence="2 3">IMI 309622</strain>
    </source>
</reference>
<dbReference type="Proteomes" id="UP001240678">
    <property type="component" value="Unassembled WGS sequence"/>
</dbReference>
<dbReference type="AlphaFoldDB" id="A0AAJ0E3A8"/>
<feature type="compositionally biased region" description="Basic residues" evidence="1">
    <location>
        <begin position="1"/>
        <end position="15"/>
    </location>
</feature>
<evidence type="ECO:0000313" key="2">
    <source>
        <dbReference type="EMBL" id="KAK1533119.1"/>
    </source>
</evidence>
<evidence type="ECO:0000313" key="3">
    <source>
        <dbReference type="Proteomes" id="UP001240678"/>
    </source>
</evidence>
<gene>
    <name evidence="2" type="ORF">CCOS01_05102</name>
</gene>
<evidence type="ECO:0000256" key="1">
    <source>
        <dbReference type="SAM" id="MobiDB-lite"/>
    </source>
</evidence>
<proteinExistence type="predicted"/>
<sequence>MLLHFVRHGPRRARTERRVTGIPPQHTDAQESDTGHRRHP</sequence>
<dbReference type="GeneID" id="85336830"/>
<dbReference type="RefSeq" id="XP_060317241.1">
    <property type="nucleotide sequence ID" value="XM_060453283.1"/>
</dbReference>
<name>A0AAJ0E3A8_9PEZI</name>
<feature type="region of interest" description="Disordered" evidence="1">
    <location>
        <begin position="1"/>
        <end position="40"/>
    </location>
</feature>
<accession>A0AAJ0E3A8</accession>
<organism evidence="2 3">
    <name type="scientific">Colletotrichum costaricense</name>
    <dbReference type="NCBI Taxonomy" id="1209916"/>
    <lineage>
        <taxon>Eukaryota</taxon>
        <taxon>Fungi</taxon>
        <taxon>Dikarya</taxon>
        <taxon>Ascomycota</taxon>
        <taxon>Pezizomycotina</taxon>
        <taxon>Sordariomycetes</taxon>
        <taxon>Hypocreomycetidae</taxon>
        <taxon>Glomerellales</taxon>
        <taxon>Glomerellaceae</taxon>
        <taxon>Colletotrichum</taxon>
        <taxon>Colletotrichum acutatum species complex</taxon>
    </lineage>
</organism>
<keyword evidence="3" id="KW-1185">Reference proteome</keyword>